<evidence type="ECO:0000256" key="1">
    <source>
        <dbReference type="ARBA" id="ARBA00004651"/>
    </source>
</evidence>
<feature type="transmembrane region" description="Helical" evidence="6">
    <location>
        <begin position="395"/>
        <end position="418"/>
    </location>
</feature>
<feature type="transmembrane region" description="Helical" evidence="6">
    <location>
        <begin position="194"/>
        <end position="215"/>
    </location>
</feature>
<dbReference type="Gene3D" id="1.20.1740.10">
    <property type="entry name" value="Amino acid/polyamine transporter I"/>
    <property type="match status" value="1"/>
</dbReference>
<feature type="transmembrane region" description="Helical" evidence="6">
    <location>
        <begin position="130"/>
        <end position="150"/>
    </location>
</feature>
<accession>A0ABS2R3G7</accession>
<evidence type="ECO:0000313" key="8">
    <source>
        <dbReference type="Proteomes" id="UP000823485"/>
    </source>
</evidence>
<organism evidence="7 8">
    <name type="scientific">Siminovitchia thermophila</name>
    <dbReference type="NCBI Taxonomy" id="1245522"/>
    <lineage>
        <taxon>Bacteria</taxon>
        <taxon>Bacillati</taxon>
        <taxon>Bacillota</taxon>
        <taxon>Bacilli</taxon>
        <taxon>Bacillales</taxon>
        <taxon>Bacillaceae</taxon>
        <taxon>Siminovitchia</taxon>
    </lineage>
</organism>
<feature type="transmembrane region" description="Helical" evidence="6">
    <location>
        <begin position="82"/>
        <end position="110"/>
    </location>
</feature>
<proteinExistence type="predicted"/>
<name>A0ABS2R3G7_9BACI</name>
<feature type="transmembrane region" description="Helical" evidence="6">
    <location>
        <begin position="236"/>
        <end position="259"/>
    </location>
</feature>
<dbReference type="Pfam" id="PF13520">
    <property type="entry name" value="AA_permease_2"/>
    <property type="match status" value="1"/>
</dbReference>
<dbReference type="InterPro" id="IPR050367">
    <property type="entry name" value="APC_superfamily"/>
</dbReference>
<dbReference type="PIRSF" id="PIRSF006060">
    <property type="entry name" value="AA_transporter"/>
    <property type="match status" value="1"/>
</dbReference>
<gene>
    <name evidence="7" type="ORF">JOC94_000895</name>
</gene>
<evidence type="ECO:0000256" key="4">
    <source>
        <dbReference type="ARBA" id="ARBA00022989"/>
    </source>
</evidence>
<evidence type="ECO:0000256" key="5">
    <source>
        <dbReference type="ARBA" id="ARBA00023136"/>
    </source>
</evidence>
<feature type="transmembrane region" description="Helical" evidence="6">
    <location>
        <begin position="284"/>
        <end position="307"/>
    </location>
</feature>
<dbReference type="Proteomes" id="UP000823485">
    <property type="component" value="Unassembled WGS sequence"/>
</dbReference>
<keyword evidence="3 6" id="KW-0812">Transmembrane</keyword>
<feature type="transmembrane region" description="Helical" evidence="6">
    <location>
        <begin position="38"/>
        <end position="61"/>
    </location>
</feature>
<evidence type="ECO:0000313" key="7">
    <source>
        <dbReference type="EMBL" id="MBM7713925.1"/>
    </source>
</evidence>
<feature type="transmembrane region" description="Helical" evidence="6">
    <location>
        <begin position="339"/>
        <end position="357"/>
    </location>
</feature>
<dbReference type="EMBL" id="JAFBFH010000004">
    <property type="protein sequence ID" value="MBM7713925.1"/>
    <property type="molecule type" value="Genomic_DNA"/>
</dbReference>
<feature type="transmembrane region" description="Helical" evidence="6">
    <location>
        <begin position="363"/>
        <end position="383"/>
    </location>
</feature>
<sequence length="467" mass="50253">MAKNGMSPRDYFSLAFGSMIGIGWVISVPAWMSSAGSIGAVIAILITMCIIIPIGFVYGELTSSLRVSGGEFAYTFKALGKLPAFICGWFLILGYLIILPWVAISVAALIAYLFPVMNSIPLYTVLGSKIYLPHLLISFLMVGIIVYLNWKGAKQSSTFQNIATLLMVITFLVFIIGGFISGSPTNMKPLFPSGNLSSGIALAIASIIFFMNGFDTIPKTVSEADSSIKYSNLGKAITGTIVMGSLLYVLIVLSSSFIMPASQLVNLGELPLIAAFETATGSNLLAGIIVFGVLMGVITTFNGFLFAGSRLITSFAKAGFLPKIFSKVDSRYKTPKNSLIFMLVISVAGIVMGQGILLPLIVMGGISFLIAWFFMALSSISLRKKDPNLHRPYKAPGGIVMGYIAAVFSGLLLLLMIVPGTPISLKGIEYVLFIIWAAAGLLMYAIYHKQYIQIEELTYTKGEIVNE</sequence>
<keyword evidence="2" id="KW-1003">Cell membrane</keyword>
<comment type="subcellular location">
    <subcellularLocation>
        <location evidence="1">Cell membrane</location>
        <topology evidence="1">Multi-pass membrane protein</topology>
    </subcellularLocation>
</comment>
<comment type="caution">
    <text evidence="7">The sequence shown here is derived from an EMBL/GenBank/DDBJ whole genome shotgun (WGS) entry which is preliminary data.</text>
</comment>
<dbReference type="InterPro" id="IPR002293">
    <property type="entry name" value="AA/rel_permease1"/>
</dbReference>
<dbReference type="PANTHER" id="PTHR42770:SF7">
    <property type="entry name" value="MEMBRANE PROTEIN"/>
    <property type="match status" value="1"/>
</dbReference>
<feature type="transmembrane region" description="Helical" evidence="6">
    <location>
        <begin position="430"/>
        <end position="447"/>
    </location>
</feature>
<evidence type="ECO:0000256" key="3">
    <source>
        <dbReference type="ARBA" id="ARBA00022692"/>
    </source>
</evidence>
<evidence type="ECO:0000256" key="6">
    <source>
        <dbReference type="SAM" id="Phobius"/>
    </source>
</evidence>
<feature type="transmembrane region" description="Helical" evidence="6">
    <location>
        <begin position="12"/>
        <end position="32"/>
    </location>
</feature>
<reference evidence="7 8" key="1">
    <citation type="submission" date="2021-01" db="EMBL/GenBank/DDBJ databases">
        <title>Genomic Encyclopedia of Type Strains, Phase IV (KMG-IV): sequencing the most valuable type-strain genomes for metagenomic binning, comparative biology and taxonomic classification.</title>
        <authorList>
            <person name="Goeker M."/>
        </authorList>
    </citation>
    <scope>NUCLEOTIDE SEQUENCE [LARGE SCALE GENOMIC DNA]</scope>
    <source>
        <strain evidence="7 8">DSM 105453</strain>
    </source>
</reference>
<dbReference type="RefSeq" id="WP_077112825.1">
    <property type="nucleotide sequence ID" value="NZ_JAFBFH010000004.1"/>
</dbReference>
<keyword evidence="5 6" id="KW-0472">Membrane</keyword>
<dbReference type="PANTHER" id="PTHR42770">
    <property type="entry name" value="AMINO ACID TRANSPORTER-RELATED"/>
    <property type="match status" value="1"/>
</dbReference>
<evidence type="ECO:0000256" key="2">
    <source>
        <dbReference type="ARBA" id="ARBA00022475"/>
    </source>
</evidence>
<keyword evidence="4 6" id="KW-1133">Transmembrane helix</keyword>
<protein>
    <submittedName>
        <fullName evidence="7">Amino acid transporter</fullName>
    </submittedName>
</protein>
<keyword evidence="8" id="KW-1185">Reference proteome</keyword>
<feature type="transmembrane region" description="Helical" evidence="6">
    <location>
        <begin position="162"/>
        <end position="182"/>
    </location>
</feature>